<reference evidence="1 2" key="1">
    <citation type="submission" date="2022-05" db="EMBL/GenBank/DDBJ databases">
        <title>Sporolactobacillus sp nov CPB3-1, isolated from tree bark (Mangifera indica L.).</title>
        <authorList>
            <person name="Phuengjayaem S."/>
            <person name="Tanasupawat S."/>
        </authorList>
    </citation>
    <scope>NUCLEOTIDE SEQUENCE [LARGE SCALE GENOMIC DNA]</scope>
    <source>
        <strain evidence="1 2">CPB3-1</strain>
    </source>
</reference>
<proteinExistence type="predicted"/>
<evidence type="ECO:0000313" key="1">
    <source>
        <dbReference type="EMBL" id="MCL1630377.1"/>
    </source>
</evidence>
<accession>A0ABT0M675</accession>
<dbReference type="InterPro" id="IPR016977">
    <property type="entry name" value="ComGF"/>
</dbReference>
<dbReference type="EMBL" id="JAMAST010000001">
    <property type="protein sequence ID" value="MCL1630377.1"/>
    <property type="molecule type" value="Genomic_DNA"/>
</dbReference>
<name>A0ABT0M675_9BACL</name>
<evidence type="ECO:0000313" key="2">
    <source>
        <dbReference type="Proteomes" id="UP001203004"/>
    </source>
</evidence>
<keyword evidence="2" id="KW-1185">Reference proteome</keyword>
<protein>
    <submittedName>
        <fullName evidence="1">ComGF family competence protein</fullName>
    </submittedName>
</protein>
<dbReference type="NCBIfam" id="NF041002">
    <property type="entry name" value="pilin_ComGF"/>
    <property type="match status" value="1"/>
</dbReference>
<gene>
    <name evidence="1" type="ORF">M3N64_00200</name>
</gene>
<dbReference type="Proteomes" id="UP001203004">
    <property type="component" value="Unassembled WGS sequence"/>
</dbReference>
<comment type="caution">
    <text evidence="1">The sequence shown here is derived from an EMBL/GenBank/DDBJ whole genome shotgun (WGS) entry which is preliminary data.</text>
</comment>
<dbReference type="RefSeq" id="WP_249094451.1">
    <property type="nucleotide sequence ID" value="NZ_JAMAST010000001.1"/>
</dbReference>
<sequence>MNSQSGFTLLSMLLALSAFLILVGLFLSVVQPLSKFVQPQRSNQKEIQTFFVQTSAEIHRSSSVSSSNDRQSLMLSRTEEQIRYAWVSPGRVIRQVNGQGYEIVLQKVSDAQFHVTDKWISIQITDQSNHQYFWSDMLYLQGAAYEQSSP</sequence>
<organism evidence="1 2">
    <name type="scientific">Sporolactobacillus mangiferae</name>
    <dbReference type="NCBI Taxonomy" id="2940498"/>
    <lineage>
        <taxon>Bacteria</taxon>
        <taxon>Bacillati</taxon>
        <taxon>Bacillota</taxon>
        <taxon>Bacilli</taxon>
        <taxon>Bacillales</taxon>
        <taxon>Sporolactobacillaceae</taxon>
        <taxon>Sporolactobacillus</taxon>
    </lineage>
</organism>
<dbReference type="Pfam" id="PF15980">
    <property type="entry name" value="ComGF"/>
    <property type="match status" value="1"/>
</dbReference>